<dbReference type="EMBL" id="CANHGI010000005">
    <property type="protein sequence ID" value="CAI5449932.1"/>
    <property type="molecule type" value="Genomic_DNA"/>
</dbReference>
<reference evidence="1" key="1">
    <citation type="submission" date="2022-11" db="EMBL/GenBank/DDBJ databases">
        <authorList>
            <person name="Kikuchi T."/>
        </authorList>
    </citation>
    <scope>NUCLEOTIDE SEQUENCE</scope>
    <source>
        <strain evidence="1">PS1010</strain>
    </source>
</reference>
<name>A0A9P1ITK8_9PELO</name>
<organism evidence="1 2">
    <name type="scientific">Caenorhabditis angaria</name>
    <dbReference type="NCBI Taxonomy" id="860376"/>
    <lineage>
        <taxon>Eukaryota</taxon>
        <taxon>Metazoa</taxon>
        <taxon>Ecdysozoa</taxon>
        <taxon>Nematoda</taxon>
        <taxon>Chromadorea</taxon>
        <taxon>Rhabditida</taxon>
        <taxon>Rhabditina</taxon>
        <taxon>Rhabditomorpha</taxon>
        <taxon>Rhabditoidea</taxon>
        <taxon>Rhabditidae</taxon>
        <taxon>Peloderinae</taxon>
        <taxon>Caenorhabditis</taxon>
    </lineage>
</organism>
<sequence length="270" mass="31953">MLFFKYARSRIQEMIYGLIIELDYRLFIQHNFMRSMFLVNLNHNVSILEPQEKREIEPLVMLCVGIDLWIAGIVATKLLFCICRRKSNDFCCLVRFSMTDLNSSTLYRWISEKIPFWHQKKNEKWSHLLMYGIDFSISGIVARATSLSIVKMLDVTKFGHCTNPECFFGGTPKLERFYEQIKKINDSVENLMILEHKNPDARKAEKCQANLKKSREITDILENFAKTNQNRLPDKMVILRLGNVEMRWRFLCEIEKIRKKSPNKRILLCK</sequence>
<dbReference type="OrthoDB" id="10252740at2759"/>
<proteinExistence type="predicted"/>
<gene>
    <name evidence="1" type="ORF">CAMP_LOCUS12569</name>
</gene>
<dbReference type="AlphaFoldDB" id="A0A9P1ITK8"/>
<comment type="caution">
    <text evidence="1">The sequence shown here is derived from an EMBL/GenBank/DDBJ whole genome shotgun (WGS) entry which is preliminary data.</text>
</comment>
<evidence type="ECO:0000313" key="1">
    <source>
        <dbReference type="EMBL" id="CAI5449932.1"/>
    </source>
</evidence>
<dbReference type="Proteomes" id="UP001152747">
    <property type="component" value="Unassembled WGS sequence"/>
</dbReference>
<keyword evidence="2" id="KW-1185">Reference proteome</keyword>
<evidence type="ECO:0000313" key="2">
    <source>
        <dbReference type="Proteomes" id="UP001152747"/>
    </source>
</evidence>
<protein>
    <submittedName>
        <fullName evidence="1">Uncharacterized protein</fullName>
    </submittedName>
</protein>
<accession>A0A9P1ITK8</accession>